<reference evidence="2" key="1">
    <citation type="journal article" date="2019" name="bioRxiv">
        <title>The Genome of the Zebra Mussel, Dreissena polymorpha: A Resource for Invasive Species Research.</title>
        <authorList>
            <person name="McCartney M.A."/>
            <person name="Auch B."/>
            <person name="Kono T."/>
            <person name="Mallez S."/>
            <person name="Zhang Y."/>
            <person name="Obille A."/>
            <person name="Becker A."/>
            <person name="Abrahante J.E."/>
            <person name="Garbe J."/>
            <person name="Badalamenti J.P."/>
            <person name="Herman A."/>
            <person name="Mangelson H."/>
            <person name="Liachko I."/>
            <person name="Sullivan S."/>
            <person name="Sone E.D."/>
            <person name="Koren S."/>
            <person name="Silverstein K.A.T."/>
            <person name="Beckman K.B."/>
            <person name="Gohl D.M."/>
        </authorList>
    </citation>
    <scope>NUCLEOTIDE SEQUENCE</scope>
    <source>
        <strain evidence="2">Duluth1</strain>
        <tissue evidence="2">Whole animal</tissue>
    </source>
</reference>
<organism evidence="2 3">
    <name type="scientific">Dreissena polymorpha</name>
    <name type="common">Zebra mussel</name>
    <name type="synonym">Mytilus polymorpha</name>
    <dbReference type="NCBI Taxonomy" id="45954"/>
    <lineage>
        <taxon>Eukaryota</taxon>
        <taxon>Metazoa</taxon>
        <taxon>Spiralia</taxon>
        <taxon>Lophotrochozoa</taxon>
        <taxon>Mollusca</taxon>
        <taxon>Bivalvia</taxon>
        <taxon>Autobranchia</taxon>
        <taxon>Heteroconchia</taxon>
        <taxon>Euheterodonta</taxon>
        <taxon>Imparidentia</taxon>
        <taxon>Neoheterodontei</taxon>
        <taxon>Myida</taxon>
        <taxon>Dreissenoidea</taxon>
        <taxon>Dreissenidae</taxon>
        <taxon>Dreissena</taxon>
    </lineage>
</organism>
<dbReference type="AlphaFoldDB" id="A0A9D4LH98"/>
<evidence type="ECO:0000256" key="1">
    <source>
        <dbReference type="SAM" id="MobiDB-lite"/>
    </source>
</evidence>
<dbReference type="Proteomes" id="UP000828390">
    <property type="component" value="Unassembled WGS sequence"/>
</dbReference>
<comment type="caution">
    <text evidence="2">The sequence shown here is derived from an EMBL/GenBank/DDBJ whole genome shotgun (WGS) entry which is preliminary data.</text>
</comment>
<evidence type="ECO:0000313" key="2">
    <source>
        <dbReference type="EMBL" id="KAH3858635.1"/>
    </source>
</evidence>
<accession>A0A9D4LH98</accession>
<feature type="region of interest" description="Disordered" evidence="1">
    <location>
        <begin position="1"/>
        <end position="23"/>
    </location>
</feature>
<dbReference type="EMBL" id="JAIWYP010000003">
    <property type="protein sequence ID" value="KAH3858635.1"/>
    <property type="molecule type" value="Genomic_DNA"/>
</dbReference>
<sequence>MCKVLSPSIPSHVRREKEEHGRMASYRRSLLHKRQTKITAYIKDLGERGRTKPGAESHSQLGAVRPKTIVSTMTATTIGTWNVQTVYKCRKTVQVAAKKIRKLNLINIGISESRFQTGSRPKRSTLS</sequence>
<evidence type="ECO:0000313" key="3">
    <source>
        <dbReference type="Proteomes" id="UP000828390"/>
    </source>
</evidence>
<protein>
    <submittedName>
        <fullName evidence="2">Uncharacterized protein</fullName>
    </submittedName>
</protein>
<reference evidence="2" key="2">
    <citation type="submission" date="2020-11" db="EMBL/GenBank/DDBJ databases">
        <authorList>
            <person name="McCartney M.A."/>
            <person name="Auch B."/>
            <person name="Kono T."/>
            <person name="Mallez S."/>
            <person name="Becker A."/>
            <person name="Gohl D.M."/>
            <person name="Silverstein K.A.T."/>
            <person name="Koren S."/>
            <person name="Bechman K.B."/>
            <person name="Herman A."/>
            <person name="Abrahante J.E."/>
            <person name="Garbe J."/>
        </authorList>
    </citation>
    <scope>NUCLEOTIDE SEQUENCE</scope>
    <source>
        <strain evidence="2">Duluth1</strain>
        <tissue evidence="2">Whole animal</tissue>
    </source>
</reference>
<proteinExistence type="predicted"/>
<name>A0A9D4LH98_DREPO</name>
<keyword evidence="3" id="KW-1185">Reference proteome</keyword>
<gene>
    <name evidence="2" type="ORF">DPMN_101263</name>
</gene>
<feature type="compositionally biased region" description="Basic and acidic residues" evidence="1">
    <location>
        <begin position="13"/>
        <end position="22"/>
    </location>
</feature>